<sequence length="297" mass="32406">MKELRKVTAESAAALLAEAPPVFNSGKKQQLWEYLQQSCSFSERDCLSAIRWGGPCPVETTSKLATIIEVVSDPYQYTTGLWYLNFADMNLFGFYGSDLFAQDEVMCAEIPVLMAVREALDKDALTASHTDNEATPVTITNVRHKVTVRGVYGHEFRHLPWKVIQNNLDLDDTLVNVVAAAAPRGHGLYTEKQLIDIFTTAYRAFSAAVTHHSMDNGNDKIVLHTGHWGCGAFGGNKVVMAKLQVAAAQSAGVGRLVYHAMSEGALVESAVKGVPGGKQVIEQLLLEKHQWGVSNGT</sequence>
<proteinExistence type="predicted"/>
<dbReference type="AlphaFoldDB" id="A0AAW1PER7"/>
<comment type="caution">
    <text evidence="2">The sequence shown here is derived from an EMBL/GenBank/DDBJ whole genome shotgun (WGS) entry which is preliminary data.</text>
</comment>
<evidence type="ECO:0000259" key="1">
    <source>
        <dbReference type="Pfam" id="PF05028"/>
    </source>
</evidence>
<dbReference type="Pfam" id="PF05028">
    <property type="entry name" value="PARG_cat_C"/>
    <property type="match status" value="1"/>
</dbReference>
<dbReference type="EMBL" id="JALJOQ010000010">
    <property type="protein sequence ID" value="KAK9811946.1"/>
    <property type="molecule type" value="Genomic_DNA"/>
</dbReference>
<protein>
    <recommendedName>
        <fullName evidence="1">PARG catalytic Macro domain-containing protein</fullName>
    </recommendedName>
</protein>
<dbReference type="InterPro" id="IPR046372">
    <property type="entry name" value="PARG_cat_C"/>
</dbReference>
<dbReference type="GO" id="GO:0004649">
    <property type="term" value="F:poly(ADP-ribose) glycohydrolase activity"/>
    <property type="evidence" value="ECO:0007669"/>
    <property type="project" value="InterPro"/>
</dbReference>
<dbReference type="Proteomes" id="UP001465755">
    <property type="component" value="Unassembled WGS sequence"/>
</dbReference>
<evidence type="ECO:0000313" key="2">
    <source>
        <dbReference type="EMBL" id="KAK9811946.1"/>
    </source>
</evidence>
<gene>
    <name evidence="2" type="ORF">WJX73_001922</name>
</gene>
<keyword evidence="3" id="KW-1185">Reference proteome</keyword>
<dbReference type="GO" id="GO:0006282">
    <property type="term" value="P:regulation of DNA repair"/>
    <property type="evidence" value="ECO:0007669"/>
    <property type="project" value="InterPro"/>
</dbReference>
<accession>A0AAW1PER7</accession>
<organism evidence="2 3">
    <name type="scientific">Symbiochloris irregularis</name>
    <dbReference type="NCBI Taxonomy" id="706552"/>
    <lineage>
        <taxon>Eukaryota</taxon>
        <taxon>Viridiplantae</taxon>
        <taxon>Chlorophyta</taxon>
        <taxon>core chlorophytes</taxon>
        <taxon>Trebouxiophyceae</taxon>
        <taxon>Trebouxiales</taxon>
        <taxon>Trebouxiaceae</taxon>
        <taxon>Symbiochloris</taxon>
    </lineage>
</organism>
<evidence type="ECO:0000313" key="3">
    <source>
        <dbReference type="Proteomes" id="UP001465755"/>
    </source>
</evidence>
<reference evidence="2 3" key="1">
    <citation type="journal article" date="2024" name="Nat. Commun.">
        <title>Phylogenomics reveals the evolutionary origins of lichenization in chlorophyte algae.</title>
        <authorList>
            <person name="Puginier C."/>
            <person name="Libourel C."/>
            <person name="Otte J."/>
            <person name="Skaloud P."/>
            <person name="Haon M."/>
            <person name="Grisel S."/>
            <person name="Petersen M."/>
            <person name="Berrin J.G."/>
            <person name="Delaux P.M."/>
            <person name="Dal Grande F."/>
            <person name="Keller J."/>
        </authorList>
    </citation>
    <scope>NUCLEOTIDE SEQUENCE [LARGE SCALE GENOMIC DNA]</scope>
    <source>
        <strain evidence="2 3">SAG 2036</strain>
    </source>
</reference>
<feature type="domain" description="PARG catalytic Macro" evidence="1">
    <location>
        <begin position="99"/>
        <end position="264"/>
    </location>
</feature>
<name>A0AAW1PER7_9CHLO</name>